<comment type="caution">
    <text evidence="1">The sequence shown here is derived from an EMBL/GenBank/DDBJ whole genome shotgun (WGS) entry which is preliminary data.</text>
</comment>
<sequence length="85" mass="8995">MRSTCTDVLQPAYDLTSAQPGTFAIEPVAGMVAVLKDDYANTTAMIFGAAPEFDDVLASAKTIEHHLNEVATRHVQGEGDAGKES</sequence>
<accession>A0ABT2LXL4</accession>
<organism evidence="1 2">
    <name type="scientific">Chelativorans salis</name>
    <dbReference type="NCBI Taxonomy" id="2978478"/>
    <lineage>
        <taxon>Bacteria</taxon>
        <taxon>Pseudomonadati</taxon>
        <taxon>Pseudomonadota</taxon>
        <taxon>Alphaproteobacteria</taxon>
        <taxon>Hyphomicrobiales</taxon>
        <taxon>Phyllobacteriaceae</taxon>
        <taxon>Chelativorans</taxon>
    </lineage>
</organism>
<reference evidence="1 2" key="1">
    <citation type="submission" date="2022-09" db="EMBL/GenBank/DDBJ databases">
        <title>Chelativorans salina sp. nov., a novel slightly halophilic bacterium isolated from a saline lake sediment enrichment.</title>
        <authorList>
            <person name="Gao L."/>
            <person name="Fang B.-Z."/>
            <person name="Li W.-J."/>
        </authorList>
    </citation>
    <scope>NUCLEOTIDE SEQUENCE [LARGE SCALE GENOMIC DNA]</scope>
    <source>
        <strain evidence="1 2">EGI FJ00035</strain>
    </source>
</reference>
<protein>
    <submittedName>
        <fullName evidence="1">Uncharacterized protein</fullName>
    </submittedName>
</protein>
<evidence type="ECO:0000313" key="2">
    <source>
        <dbReference type="Proteomes" id="UP001320831"/>
    </source>
</evidence>
<name>A0ABT2LXL4_9HYPH</name>
<evidence type="ECO:0000313" key="1">
    <source>
        <dbReference type="EMBL" id="MCT7378123.1"/>
    </source>
</evidence>
<dbReference type="EMBL" id="JAOCZP010000011">
    <property type="protein sequence ID" value="MCT7378123.1"/>
    <property type="molecule type" value="Genomic_DNA"/>
</dbReference>
<gene>
    <name evidence="1" type="ORF">N5A92_24200</name>
</gene>
<proteinExistence type="predicted"/>
<dbReference type="RefSeq" id="WP_260907045.1">
    <property type="nucleotide sequence ID" value="NZ_JAOCZP010000011.1"/>
</dbReference>
<dbReference type="Proteomes" id="UP001320831">
    <property type="component" value="Unassembled WGS sequence"/>
</dbReference>
<keyword evidence="2" id="KW-1185">Reference proteome</keyword>